<evidence type="ECO:0000259" key="11">
    <source>
        <dbReference type="Pfam" id="PF13953"/>
    </source>
</evidence>
<dbReference type="RefSeq" id="WP_001296664.1">
    <property type="nucleotide sequence ID" value="NZ_AP018784.2"/>
</dbReference>
<dbReference type="Pfam" id="PF13953">
    <property type="entry name" value="PapC_C"/>
    <property type="match status" value="1"/>
</dbReference>
<dbReference type="EMBL" id="CP107128">
    <property type="protein sequence ID" value="WLM96249.1"/>
    <property type="molecule type" value="Genomic_DNA"/>
</dbReference>
<evidence type="ECO:0000313" key="18">
    <source>
        <dbReference type="Proteomes" id="UP000288730"/>
    </source>
</evidence>
<dbReference type="PANTHER" id="PTHR30451">
    <property type="entry name" value="OUTER MEMBRANE USHER PROTEIN"/>
    <property type="match status" value="1"/>
</dbReference>
<reference evidence="16 18" key="2">
    <citation type="submission" date="2019-01" db="EMBL/GenBank/DDBJ databases">
        <title>Genomic analysis of febrile catheter-associated UTI E. coli isolates.</title>
        <authorList>
            <person name="Potter R."/>
            <person name="Zou Z."/>
            <person name="Henderson J."/>
            <person name="Dantas G."/>
        </authorList>
    </citation>
    <scope>NUCLEOTIDE SEQUENCE [LARGE SCALE GENOMIC DNA]</scope>
    <source>
        <strain evidence="16 18">29_CAASB</strain>
    </source>
</reference>
<feature type="domain" description="PapC-like C-terminal" evidence="11">
    <location>
        <begin position="765"/>
        <end position="831"/>
    </location>
</feature>
<evidence type="ECO:0000256" key="10">
    <source>
        <dbReference type="SAM" id="SignalP"/>
    </source>
</evidence>
<reference evidence="17" key="4">
    <citation type="journal article" date="2023" name="Microorganisms">
        <title>Comparative Genomic Analysis of ST131 Subclade C2 of ESBL-Producing E. coli Isolates from Patients with Recurrent and Sporadic Urinary Tract Infections.</title>
        <authorList>
            <person name="Jaen-Luchoro D."/>
            <person name="Kahnamouei A."/>
            <person name="Yazdanshenas S."/>
            <person name="Lindblom A."/>
            <person name="Samuelsson E."/>
            <person name="Ahren C."/>
            <person name="Karami N."/>
        </authorList>
    </citation>
    <scope>NUCLEOTIDE SEQUENCE</scope>
    <source>
        <strain evidence="17">S7</strain>
    </source>
</reference>
<evidence type="ECO:0000256" key="3">
    <source>
        <dbReference type="ARBA" id="ARBA00022448"/>
    </source>
</evidence>
<dbReference type="Proteomes" id="UP001180189">
    <property type="component" value="Chromosome"/>
</dbReference>
<evidence type="ECO:0000256" key="6">
    <source>
        <dbReference type="ARBA" id="ARBA00022692"/>
    </source>
</evidence>
<keyword evidence="9" id="KW-0998">Cell outer membrane</keyword>
<dbReference type="Proteomes" id="UP000288730">
    <property type="component" value="Unassembled WGS sequence"/>
</dbReference>
<keyword evidence="4" id="KW-1134">Transmembrane beta strand</keyword>
<dbReference type="Gene3D" id="2.60.40.2070">
    <property type="match status" value="1"/>
</dbReference>
<dbReference type="InterPro" id="IPR000015">
    <property type="entry name" value="Fimb_usher"/>
</dbReference>
<dbReference type="InterPro" id="IPR025885">
    <property type="entry name" value="PapC_N"/>
</dbReference>
<dbReference type="InterPro" id="IPR042186">
    <property type="entry name" value="FimD_plug_dom"/>
</dbReference>
<feature type="chain" id="PRO_5015050397" evidence="10">
    <location>
        <begin position="25"/>
        <end position="845"/>
    </location>
</feature>
<dbReference type="Gene3D" id="3.10.20.410">
    <property type="match status" value="1"/>
</dbReference>
<evidence type="ECO:0000313" key="15">
    <source>
        <dbReference type="EMBL" id="HAH7770205.1"/>
    </source>
</evidence>
<evidence type="ECO:0000256" key="8">
    <source>
        <dbReference type="ARBA" id="ARBA00023136"/>
    </source>
</evidence>
<reference evidence="14" key="3">
    <citation type="submission" date="2019-12" db="EMBL/GenBank/DDBJ databases">
        <authorList>
            <consortium name="NCBI Pathogen Detection Project"/>
        </authorList>
    </citation>
    <scope>NUCLEOTIDE SEQUENCE</scope>
    <source>
        <strain evidence="15">C0382</strain>
        <strain evidence="14">EC00763</strain>
    </source>
</reference>
<feature type="domain" description="PapC N-terminal" evidence="12">
    <location>
        <begin position="37"/>
        <end position="182"/>
    </location>
</feature>
<dbReference type="EMBL" id="DABCJL010000008">
    <property type="protein sequence ID" value="HAH7770205.1"/>
    <property type="molecule type" value="Genomic_DNA"/>
</dbReference>
<keyword evidence="3" id="KW-0813">Transport</keyword>
<keyword evidence="6" id="KW-0812">Transmembrane</keyword>
<feature type="signal peptide" evidence="10">
    <location>
        <begin position="1"/>
        <end position="24"/>
    </location>
</feature>
<protein>
    <submittedName>
        <fullName evidence="14">Fimbria/pilus outer membrane usher protein</fullName>
    </submittedName>
    <submittedName>
        <fullName evidence="16">Fimbrial biogenesis outer membrane usher protein</fullName>
    </submittedName>
</protein>
<dbReference type="AlphaFoldDB" id="A0A135Y1E0"/>
<evidence type="ECO:0000256" key="4">
    <source>
        <dbReference type="ARBA" id="ARBA00022452"/>
    </source>
</evidence>
<name>A0A135Y1E0_ECOLX</name>
<dbReference type="Proteomes" id="UP001285616">
    <property type="component" value="Unassembled WGS sequence"/>
</dbReference>
<sequence length="845" mass="93937">MKGSLKKSLLLLRITIICPVFSCAAVSPSPDNSHRFSFNPDFLQLSDGDNAKNIDLNYFANASGAAPGEYTVDVVMNGELVDRQIKIDFFAQDNKLNARLTPQQLERWGIDTNKLSVSSPSAYQQNIAYIIQGATEKFDANNQKLILNIPQSYLKPQDWLSTPPHLWDEGMPALMVNYLFNGIKQNNNGYGSRSQFLSLDSSLNLGGWRLRHNGNWSTNSYNKESHWQPVSVYLQHDYSFLQGGQFTVGQTSTDGAIFDSFPFEGAQFSSDDGMIAPELSQYSPVVRGIAYSQAQVSVKQNGVVIYQKNVPPGPFELRDFNQIFTGDLEVEIREADGTIRHFTQATAVLPILQRQGRLRYNLAFGKYRSSSTLNNSVSEPQFVQSSAAIGLPYEYTFYGGGIKADNYAAVLLGLGKYSDFFGAFSLDVTHARSQFSQNYKSFGKQQGQSYRFMYSRGFGETNTTLNITGYRYATRGYYDFDELQQIQSGFVDEKNINSYHQRSRISTTISQDLQDWGQLYLSASKDQYWDTADGYNLSASYSLPFRYISAMLSLGYNKSPYYHEADKSLFLSVSVPLNSLLNGNNLFLTTNTITNNGQVQQQVGLNGSSQDGEFNYAVAQGWQNQNRGESGNINLNYRGPYAQMNGGYAWQKESSQWTYGISGGITLHPHGLTLSQPLSLDSASALVQARDAASVKVLNGSGIYTDWRGYAVVPYLNPYNRNQISLDVNSVKDNVELLNTDVTVIPSRGALVSAPFKVNVGNKAIITLIQKNGEPVPFGSVVTLDSENSINSSIVADQGQVYMSGLPEEDTLIAQWGEEASQKCKTNYKLQNKKAKFSELTLQCQ</sequence>
<dbReference type="GO" id="GO:0009297">
    <property type="term" value="P:pilus assembly"/>
    <property type="evidence" value="ECO:0007669"/>
    <property type="project" value="InterPro"/>
</dbReference>
<evidence type="ECO:0000256" key="9">
    <source>
        <dbReference type="ARBA" id="ARBA00023237"/>
    </source>
</evidence>
<evidence type="ECO:0000259" key="12">
    <source>
        <dbReference type="Pfam" id="PF13954"/>
    </source>
</evidence>
<dbReference type="InterPro" id="IPR037224">
    <property type="entry name" value="PapC_N_sf"/>
</dbReference>
<dbReference type="Proteomes" id="UP000843571">
    <property type="component" value="Unassembled WGS sequence"/>
</dbReference>
<evidence type="ECO:0000313" key="16">
    <source>
        <dbReference type="EMBL" id="RXD16973.1"/>
    </source>
</evidence>
<gene>
    <name evidence="16" type="ORF">EPS76_07795</name>
    <name evidence="14" type="ORF">GRC73_06150</name>
    <name evidence="15" type="ORF">HIE29_003673</name>
    <name evidence="17" type="ORF">OGM49_01455</name>
    <name evidence="13" type="ORF">R8O40_002665</name>
</gene>
<dbReference type="EMBL" id="ABONVU020000009">
    <property type="protein sequence ID" value="EMJ5254441.1"/>
    <property type="molecule type" value="Genomic_DNA"/>
</dbReference>
<dbReference type="EMBL" id="SCJN01000041">
    <property type="protein sequence ID" value="RXD16973.1"/>
    <property type="molecule type" value="Genomic_DNA"/>
</dbReference>
<comment type="subcellular location">
    <subcellularLocation>
        <location evidence="1">Cell outer membrane</location>
        <topology evidence="1">Multi-pass membrane protein</topology>
    </subcellularLocation>
</comment>
<dbReference type="Gene3D" id="2.60.40.2610">
    <property type="entry name" value="Outer membrane usher protein FimD, plug domain"/>
    <property type="match status" value="1"/>
</dbReference>
<reference evidence="14" key="1">
    <citation type="journal article" date="2018" name="Genome Biol.">
        <title>SKESA: strategic k-mer extension for scrupulous assemblies.</title>
        <authorList>
            <person name="Souvorov A."/>
            <person name="Agarwala R."/>
            <person name="Lipman D.J."/>
        </authorList>
    </citation>
    <scope>NUCLEOTIDE SEQUENCE [LARGE SCALE GENOMIC DNA]</scope>
    <source>
        <strain evidence="15">C0382</strain>
        <strain evidence="14">EC00763</strain>
    </source>
</reference>
<evidence type="ECO:0000256" key="1">
    <source>
        <dbReference type="ARBA" id="ARBA00004571"/>
    </source>
</evidence>
<dbReference type="PANTHER" id="PTHR30451:SF21">
    <property type="entry name" value="FIMBRIAL USHER DOMAIN-CONTAINING PROTEIN YDET-RELATED"/>
    <property type="match status" value="1"/>
</dbReference>
<dbReference type="GO" id="GO:0015473">
    <property type="term" value="F:fimbrial usher porin activity"/>
    <property type="evidence" value="ECO:0007669"/>
    <property type="project" value="InterPro"/>
</dbReference>
<dbReference type="Pfam" id="PF13954">
    <property type="entry name" value="PapC_N"/>
    <property type="match status" value="1"/>
</dbReference>
<keyword evidence="8" id="KW-0472">Membrane</keyword>
<reference evidence="13" key="5">
    <citation type="submission" date="2024-02" db="EMBL/GenBank/DDBJ databases">
        <authorList>
            <consortium name="Clinical and Environmental Microbiology Branch: Whole genome sequencing antimicrobial resistance pathogens in the healthcare setting"/>
        </authorList>
    </citation>
    <scope>NUCLEOTIDE SEQUENCE</scope>
    <source>
        <strain evidence="13">1924188</strain>
    </source>
</reference>
<evidence type="ECO:0000256" key="7">
    <source>
        <dbReference type="ARBA" id="ARBA00022729"/>
    </source>
</evidence>
<keyword evidence="7 10" id="KW-0732">Signal</keyword>
<evidence type="ECO:0000256" key="5">
    <source>
        <dbReference type="ARBA" id="ARBA00022558"/>
    </source>
</evidence>
<dbReference type="Pfam" id="PF00577">
    <property type="entry name" value="Usher"/>
    <property type="match status" value="1"/>
</dbReference>
<proteinExistence type="inferred from homology"/>
<evidence type="ECO:0000313" key="13">
    <source>
        <dbReference type="EMBL" id="EMJ5254441.1"/>
    </source>
</evidence>
<dbReference type="InterPro" id="IPR043142">
    <property type="entry name" value="PapC-like_C_sf"/>
</dbReference>
<organism evidence="16 18">
    <name type="scientific">Escherichia coli</name>
    <dbReference type="NCBI Taxonomy" id="562"/>
    <lineage>
        <taxon>Bacteria</taxon>
        <taxon>Pseudomonadati</taxon>
        <taxon>Pseudomonadota</taxon>
        <taxon>Gammaproteobacteria</taxon>
        <taxon>Enterobacterales</taxon>
        <taxon>Enterobacteriaceae</taxon>
        <taxon>Escherichia</taxon>
    </lineage>
</organism>
<keyword evidence="5" id="KW-1029">Fimbrium biogenesis</keyword>
<comment type="similarity">
    <text evidence="2">Belongs to the fimbrial export usher family.</text>
</comment>
<accession>A0A135Y1E0</accession>
<evidence type="ECO:0000313" key="14">
    <source>
        <dbReference type="EMBL" id="HAH4523586.1"/>
    </source>
</evidence>
<dbReference type="GO" id="GO:0009279">
    <property type="term" value="C:cell outer membrane"/>
    <property type="evidence" value="ECO:0007669"/>
    <property type="project" value="UniProtKB-SubCell"/>
</dbReference>
<evidence type="ECO:0000256" key="2">
    <source>
        <dbReference type="ARBA" id="ARBA00008064"/>
    </source>
</evidence>
<dbReference type="SUPFAM" id="SSF141729">
    <property type="entry name" value="FimD N-terminal domain-like"/>
    <property type="match status" value="1"/>
</dbReference>
<dbReference type="Gene3D" id="2.60.40.3110">
    <property type="match status" value="1"/>
</dbReference>
<dbReference type="EMBL" id="DABBJX010000004">
    <property type="protein sequence ID" value="HAH4523586.1"/>
    <property type="molecule type" value="Genomic_DNA"/>
</dbReference>
<evidence type="ECO:0000313" key="17">
    <source>
        <dbReference type="EMBL" id="WLM96249.1"/>
    </source>
</evidence>
<dbReference type="InterPro" id="IPR025949">
    <property type="entry name" value="PapC-like_C"/>
</dbReference>